<evidence type="ECO:0000256" key="9">
    <source>
        <dbReference type="HAMAP-Rule" id="MF_00323"/>
    </source>
</evidence>
<dbReference type="InterPro" id="IPR033659">
    <property type="entry name" value="Ferrochelatase_N"/>
</dbReference>
<dbReference type="PANTHER" id="PTHR11108:SF1">
    <property type="entry name" value="FERROCHELATASE, MITOCHONDRIAL"/>
    <property type="match status" value="1"/>
</dbReference>
<evidence type="ECO:0000256" key="3">
    <source>
        <dbReference type="ARBA" id="ARBA00022723"/>
    </source>
</evidence>
<accession>A0A4Y7XAT0</accession>
<evidence type="ECO:0000256" key="2">
    <source>
        <dbReference type="ARBA" id="ARBA00022490"/>
    </source>
</evidence>
<dbReference type="UniPathway" id="UPA00252">
    <property type="reaction ID" value="UER00325"/>
</dbReference>
<dbReference type="EC" id="4.98.1.1" evidence="9 10"/>
<dbReference type="InterPro" id="IPR001015">
    <property type="entry name" value="Ferrochelatase"/>
</dbReference>
<dbReference type="GO" id="GO:0046872">
    <property type="term" value="F:metal ion binding"/>
    <property type="evidence" value="ECO:0007669"/>
    <property type="project" value="UniProtKB-KW"/>
</dbReference>
<dbReference type="InterPro" id="IPR019772">
    <property type="entry name" value="Ferrochelatase_AS"/>
</dbReference>
<keyword evidence="3 9" id="KW-0479">Metal-binding</keyword>
<dbReference type="OrthoDB" id="9809741at2"/>
<dbReference type="NCBIfam" id="TIGR00109">
    <property type="entry name" value="hemH"/>
    <property type="match status" value="1"/>
</dbReference>
<dbReference type="Pfam" id="PF00762">
    <property type="entry name" value="Ferrochelatase"/>
    <property type="match status" value="1"/>
</dbReference>
<evidence type="ECO:0000313" key="11">
    <source>
        <dbReference type="EMBL" id="TEU25077.1"/>
    </source>
</evidence>
<evidence type="ECO:0000256" key="6">
    <source>
        <dbReference type="ARBA" id="ARBA00023239"/>
    </source>
</evidence>
<dbReference type="AlphaFoldDB" id="A0A4Y7XAT0"/>
<keyword evidence="12" id="KW-1185">Reference proteome</keyword>
<dbReference type="CDD" id="cd00419">
    <property type="entry name" value="Ferrochelatase_C"/>
    <property type="match status" value="1"/>
</dbReference>
<evidence type="ECO:0000313" key="12">
    <source>
        <dbReference type="Proteomes" id="UP000297834"/>
    </source>
</evidence>
<feature type="binding site" evidence="9">
    <location>
        <position position="304"/>
    </location>
    <ligand>
        <name>Fe(2+)</name>
        <dbReference type="ChEBI" id="CHEBI:29033"/>
    </ligand>
</feature>
<protein>
    <recommendedName>
        <fullName evidence="9 10">Ferrochelatase</fullName>
        <ecNumber evidence="9 10">4.98.1.1</ecNumber>
    </recommendedName>
    <alternativeName>
        <fullName evidence="9">Heme synthase</fullName>
    </alternativeName>
    <alternativeName>
        <fullName evidence="9">Protoheme ferro-lyase</fullName>
    </alternativeName>
</protein>
<evidence type="ECO:0000256" key="1">
    <source>
        <dbReference type="ARBA" id="ARBA00007718"/>
    </source>
</evidence>
<dbReference type="GO" id="GO:0005737">
    <property type="term" value="C:cytoplasm"/>
    <property type="evidence" value="ECO:0007669"/>
    <property type="project" value="UniProtKB-SubCell"/>
</dbReference>
<dbReference type="HAMAP" id="MF_00323">
    <property type="entry name" value="Ferrochelatase"/>
    <property type="match status" value="1"/>
</dbReference>
<dbReference type="PROSITE" id="PS00534">
    <property type="entry name" value="FERROCHELATASE"/>
    <property type="match status" value="1"/>
</dbReference>
<comment type="subcellular location">
    <subcellularLocation>
        <location evidence="9 10">Cytoplasm</location>
    </subcellularLocation>
</comment>
<dbReference type="Proteomes" id="UP000297834">
    <property type="component" value="Unassembled WGS sequence"/>
</dbReference>
<dbReference type="FunFam" id="3.40.50.1400:FF:000002">
    <property type="entry name" value="Ferrochelatase"/>
    <property type="match status" value="1"/>
</dbReference>
<evidence type="ECO:0000256" key="10">
    <source>
        <dbReference type="RuleBase" id="RU000607"/>
    </source>
</evidence>
<keyword evidence="2 9" id="KW-0963">Cytoplasm</keyword>
<dbReference type="InterPro" id="IPR033644">
    <property type="entry name" value="Ferrochelatase_C"/>
</dbReference>
<comment type="similarity">
    <text evidence="1 9 10">Belongs to the ferrochelatase family.</text>
</comment>
<evidence type="ECO:0000256" key="8">
    <source>
        <dbReference type="ARBA" id="ARBA00024536"/>
    </source>
</evidence>
<keyword evidence="7 9" id="KW-0627">Porphyrin biosynthesis</keyword>
<dbReference type="STRING" id="1120977.GCA_000619845_01977"/>
<name>A0A4Y7XAT0_9GAMM</name>
<dbReference type="Gene3D" id="3.40.50.1400">
    <property type="match status" value="2"/>
</dbReference>
<feature type="binding site" evidence="9">
    <location>
        <position position="223"/>
    </location>
    <ligand>
        <name>Fe(2+)</name>
        <dbReference type="ChEBI" id="CHEBI:29033"/>
    </ligand>
</feature>
<dbReference type="PANTHER" id="PTHR11108">
    <property type="entry name" value="FERROCHELATASE"/>
    <property type="match status" value="1"/>
</dbReference>
<organism evidence="11 12">
    <name type="scientific">Alkanindiges illinoisensis</name>
    <dbReference type="NCBI Taxonomy" id="197183"/>
    <lineage>
        <taxon>Bacteria</taxon>
        <taxon>Pseudomonadati</taxon>
        <taxon>Pseudomonadota</taxon>
        <taxon>Gammaproteobacteria</taxon>
        <taxon>Moraxellales</taxon>
        <taxon>Moraxellaceae</taxon>
        <taxon>Alkanindiges</taxon>
    </lineage>
</organism>
<proteinExistence type="inferred from homology"/>
<evidence type="ECO:0000256" key="7">
    <source>
        <dbReference type="ARBA" id="ARBA00023244"/>
    </source>
</evidence>
<comment type="pathway">
    <text evidence="9 10">Porphyrin-containing compound metabolism; protoheme biosynthesis; protoheme from protoporphyrin-IX: step 1/1.</text>
</comment>
<dbReference type="CDD" id="cd03411">
    <property type="entry name" value="Ferrochelatase_N"/>
    <property type="match status" value="1"/>
</dbReference>
<dbReference type="EMBL" id="SNTY01000047">
    <property type="protein sequence ID" value="TEU25077.1"/>
    <property type="molecule type" value="Genomic_DNA"/>
</dbReference>
<dbReference type="GO" id="GO:0006783">
    <property type="term" value="P:heme biosynthetic process"/>
    <property type="evidence" value="ECO:0007669"/>
    <property type="project" value="UniProtKB-UniRule"/>
</dbReference>
<comment type="catalytic activity">
    <reaction evidence="9 10">
        <text>heme b + 2 H(+) = protoporphyrin IX + Fe(2+)</text>
        <dbReference type="Rhea" id="RHEA:22584"/>
        <dbReference type="ChEBI" id="CHEBI:15378"/>
        <dbReference type="ChEBI" id="CHEBI:29033"/>
        <dbReference type="ChEBI" id="CHEBI:57306"/>
        <dbReference type="ChEBI" id="CHEBI:60344"/>
        <dbReference type="EC" id="4.98.1.1"/>
    </reaction>
</comment>
<comment type="caution">
    <text evidence="11">The sequence shown here is derived from an EMBL/GenBank/DDBJ whole genome shotgun (WGS) entry which is preliminary data.</text>
</comment>
<keyword evidence="4 9" id="KW-0408">Iron</keyword>
<comment type="function">
    <text evidence="9 10">Catalyzes the ferrous insertion into protoporphyrin IX.</text>
</comment>
<dbReference type="SUPFAM" id="SSF53800">
    <property type="entry name" value="Chelatase"/>
    <property type="match status" value="1"/>
</dbReference>
<evidence type="ECO:0000256" key="5">
    <source>
        <dbReference type="ARBA" id="ARBA00023133"/>
    </source>
</evidence>
<evidence type="ECO:0000256" key="4">
    <source>
        <dbReference type="ARBA" id="ARBA00023004"/>
    </source>
</evidence>
<keyword evidence="6 9" id="KW-0456">Lyase</keyword>
<comment type="catalytic activity">
    <reaction evidence="8">
        <text>Fe-coproporphyrin III + 2 H(+) = coproporphyrin III + Fe(2+)</text>
        <dbReference type="Rhea" id="RHEA:49572"/>
        <dbReference type="ChEBI" id="CHEBI:15378"/>
        <dbReference type="ChEBI" id="CHEBI:29033"/>
        <dbReference type="ChEBI" id="CHEBI:68438"/>
        <dbReference type="ChEBI" id="CHEBI:131725"/>
        <dbReference type="EC" id="4.99.1.9"/>
    </reaction>
    <physiologicalReaction direction="right-to-left" evidence="8">
        <dbReference type="Rhea" id="RHEA:49574"/>
    </physiologicalReaction>
</comment>
<sequence length="375" mass="41571">MPVSTKPVLSTSVLSSAIASSVTVSKPRVAVVLMNLGTPDAPTPAAVRKFLKQFLSDQRVIEIPRLLWAIILNLFVLPFRPKRVAKAYASIWQDGDSPMRLILQQQVDLLAERLQQRFAHVDVRVLPAMSYGAPSTYGALDQIRQAGIEHVIVLPLFPQYSATSTGAAIDAVNQWTSKQRDMLSICVIKDYYQHPLLIKALAQTVREYQQEHGQPDKLLMSFHGIPKPYADKGDPYPERCHVTARLVAQALGLTDEQWAISFQSRFGKQEWVKPYTSDLLQQWAAEGVRDIQVISPAFSADCLETLEELALENQHIFLQAGGKSYHYIPALNAHPVHLDMMEALTAPLIEGFLNSGIVSGTEPVHCAAQTSSPDL</sequence>
<dbReference type="GO" id="GO:0004325">
    <property type="term" value="F:ferrochelatase activity"/>
    <property type="evidence" value="ECO:0007669"/>
    <property type="project" value="UniProtKB-UniRule"/>
</dbReference>
<keyword evidence="5 9" id="KW-0350">Heme biosynthesis</keyword>
<reference evidence="11 12" key="1">
    <citation type="submission" date="2019-03" db="EMBL/GenBank/DDBJ databases">
        <title>Alkanindiges illinoisensis: a potential pathogenic isolated from ascites of a gastric cancer patient with abdominal metastasis.</title>
        <authorList>
            <person name="Hu X."/>
            <person name="Yang B."/>
            <person name="Yan X."/>
            <person name="Lin L."/>
            <person name="Zhao H."/>
            <person name="Zhou F."/>
            <person name="Su B."/>
            <person name="Chen J."/>
            <person name="Rui Y."/>
            <person name="Wang Q."/>
            <person name="Zheng L."/>
        </authorList>
    </citation>
    <scope>NUCLEOTIDE SEQUENCE [LARGE SCALE GENOMIC DNA]</scope>
    <source>
        <strain evidence="11 12">NFYY 23406</strain>
    </source>
</reference>
<gene>
    <name evidence="9" type="primary">hemH</name>
    <name evidence="11" type="ORF">E2B99_10430</name>
</gene>